<comment type="caution">
    <text evidence="1">The sequence shown here is derived from an EMBL/GenBank/DDBJ whole genome shotgun (WGS) entry which is preliminary data.</text>
</comment>
<protein>
    <submittedName>
        <fullName evidence="1">Uncharacterized protein</fullName>
    </submittedName>
</protein>
<gene>
    <name evidence="1" type="ORF">UY33_C0011G0026</name>
</gene>
<accession>A0A0G1XCX7</accession>
<name>A0A0G1XCX7_9BACT</name>
<dbReference type="EMBL" id="LCPP01000011">
    <property type="protein sequence ID" value="KKW00422.1"/>
    <property type="molecule type" value="Genomic_DNA"/>
</dbReference>
<organism evidence="1 2">
    <name type="scientific">Candidatus Amesbacteria bacterium GW2011_GWA1_48_9</name>
    <dbReference type="NCBI Taxonomy" id="1618355"/>
    <lineage>
        <taxon>Bacteria</taxon>
        <taxon>Candidatus Amesiibacteriota</taxon>
    </lineage>
</organism>
<dbReference type="Proteomes" id="UP000034637">
    <property type="component" value="Unassembled WGS sequence"/>
</dbReference>
<evidence type="ECO:0000313" key="1">
    <source>
        <dbReference type="EMBL" id="KKW00422.1"/>
    </source>
</evidence>
<dbReference type="AlphaFoldDB" id="A0A0G1XCX7"/>
<sequence>MSETLTIVNERTFKAAVEHNRRGHVLLGQPLSSMGLVRGSVLRCVEPGRDGVDIVLGGVPIRSVHSLEGPDLVFSNEEIQQFLAAVGRAVEDGVCLGEVIE</sequence>
<evidence type="ECO:0000313" key="2">
    <source>
        <dbReference type="Proteomes" id="UP000034637"/>
    </source>
</evidence>
<proteinExistence type="predicted"/>
<reference evidence="1 2" key="1">
    <citation type="journal article" date="2015" name="Nature">
        <title>rRNA introns, odd ribosomes, and small enigmatic genomes across a large radiation of phyla.</title>
        <authorList>
            <person name="Brown C.T."/>
            <person name="Hug L.A."/>
            <person name="Thomas B.C."/>
            <person name="Sharon I."/>
            <person name="Castelle C.J."/>
            <person name="Singh A."/>
            <person name="Wilkins M.J."/>
            <person name="Williams K.H."/>
            <person name="Banfield J.F."/>
        </authorList>
    </citation>
    <scope>NUCLEOTIDE SEQUENCE [LARGE SCALE GENOMIC DNA]</scope>
</reference>